<gene>
    <name evidence="6" type="primary">Aste57867_7391</name>
    <name evidence="5" type="ORF">As57867_007365</name>
    <name evidence="6" type="ORF">ASTE57867_7391</name>
</gene>
<dbReference type="OrthoDB" id="74661at2759"/>
<evidence type="ECO:0000256" key="2">
    <source>
        <dbReference type="ARBA" id="ARBA00004613"/>
    </source>
</evidence>
<comment type="subcellular location">
    <subcellularLocation>
        <location evidence="1">Host cell</location>
    </subcellularLocation>
    <subcellularLocation>
        <location evidence="2">Secreted</location>
    </subcellularLocation>
</comment>
<dbReference type="InterPro" id="IPR045379">
    <property type="entry name" value="Crinkler_N"/>
</dbReference>
<dbReference type="EMBL" id="CAADRA010003964">
    <property type="protein sequence ID" value="VFT84306.1"/>
    <property type="molecule type" value="Genomic_DNA"/>
</dbReference>
<evidence type="ECO:0000313" key="7">
    <source>
        <dbReference type="Proteomes" id="UP000332933"/>
    </source>
</evidence>
<evidence type="ECO:0000313" key="6">
    <source>
        <dbReference type="EMBL" id="VFT84306.1"/>
    </source>
</evidence>
<dbReference type="AlphaFoldDB" id="A0A485KI92"/>
<dbReference type="Proteomes" id="UP000332933">
    <property type="component" value="Unassembled WGS sequence"/>
</dbReference>
<reference evidence="6 7" key="1">
    <citation type="submission" date="2019-03" db="EMBL/GenBank/DDBJ databases">
        <authorList>
            <person name="Gaulin E."/>
            <person name="Dumas B."/>
        </authorList>
    </citation>
    <scope>NUCLEOTIDE SEQUENCE [LARGE SCALE GENOMIC DNA]</scope>
    <source>
        <strain evidence="6">CBS 568.67</strain>
    </source>
</reference>
<evidence type="ECO:0000256" key="1">
    <source>
        <dbReference type="ARBA" id="ARBA00004340"/>
    </source>
</evidence>
<accession>A0A485KI92</accession>
<evidence type="ECO:0000259" key="4">
    <source>
        <dbReference type="Pfam" id="PF20147"/>
    </source>
</evidence>
<dbReference type="EMBL" id="VJMH01003952">
    <property type="protein sequence ID" value="KAF0704272.1"/>
    <property type="molecule type" value="Genomic_DNA"/>
</dbReference>
<reference evidence="5" key="2">
    <citation type="submission" date="2019-06" db="EMBL/GenBank/DDBJ databases">
        <title>Genomics analysis of Aphanomyces spp. identifies a new class of oomycete effector associated with host adaptation.</title>
        <authorList>
            <person name="Gaulin E."/>
        </authorList>
    </citation>
    <scope>NUCLEOTIDE SEQUENCE</scope>
    <source>
        <strain evidence="5">CBS 578.67</strain>
    </source>
</reference>
<sequence length="435" mass="48794">MLTLFCVVVGEKSPFSVKIEANEFVSELKKKIKEEIDYDGRAKELELYLALKDGAWLSDEDPDLEGLSQPAEGNTVTPKYVTPEKWMKPARKLSKFFSGGEYPAFCDDERIHVLVVRPEGAVASETSATAQMVKEMHEQIVQTKRKRYVHSQVGSSNGKKLLQDLKIQVEPWRTVPFATAVHTTVEAFKWESVRDGSGQNIALTEEQQRERYRAYVEYNIGEVLAEKELCVISVEKGQDILTVLVPGHDIELAGRTDLLVLSDLVKDDPSDLQFLPGVKMLIEVKKAIKPDSVFQALSELIALDLLAKDPVMALMTDLTDNWQFFWVSEMCDTHVNIHKSNIKKPGEAFQVIRMILAQPVSAGADIRLPCFEEPVKRRKLAKMLPPITEGGECAGIHASLQRMYDISSMLGPDIDMARAVAHQITRAIPSFSMYT</sequence>
<dbReference type="GO" id="GO:0043657">
    <property type="term" value="C:host cell"/>
    <property type="evidence" value="ECO:0007669"/>
    <property type="project" value="UniProtKB-SubCell"/>
</dbReference>
<name>A0A485KI92_9STRA</name>
<feature type="domain" description="Crinkler effector protein N-terminal" evidence="4">
    <location>
        <begin position="2"/>
        <end position="116"/>
    </location>
</feature>
<dbReference type="GO" id="GO:0005576">
    <property type="term" value="C:extracellular region"/>
    <property type="evidence" value="ECO:0007669"/>
    <property type="project" value="UniProtKB-SubCell"/>
</dbReference>
<keyword evidence="3" id="KW-0964">Secreted</keyword>
<evidence type="ECO:0000256" key="3">
    <source>
        <dbReference type="ARBA" id="ARBA00022525"/>
    </source>
</evidence>
<dbReference type="Pfam" id="PF20147">
    <property type="entry name" value="Crinkler"/>
    <property type="match status" value="1"/>
</dbReference>
<keyword evidence="7" id="KW-1185">Reference proteome</keyword>
<organism evidence="6 7">
    <name type="scientific">Aphanomyces stellatus</name>
    <dbReference type="NCBI Taxonomy" id="120398"/>
    <lineage>
        <taxon>Eukaryota</taxon>
        <taxon>Sar</taxon>
        <taxon>Stramenopiles</taxon>
        <taxon>Oomycota</taxon>
        <taxon>Saprolegniomycetes</taxon>
        <taxon>Saprolegniales</taxon>
        <taxon>Verrucalvaceae</taxon>
        <taxon>Aphanomyces</taxon>
    </lineage>
</organism>
<evidence type="ECO:0000313" key="5">
    <source>
        <dbReference type="EMBL" id="KAF0704272.1"/>
    </source>
</evidence>
<proteinExistence type="predicted"/>
<protein>
    <submittedName>
        <fullName evidence="6">Aste57867_7391 protein</fullName>
    </submittedName>
</protein>